<organism evidence="9 10">
    <name type="scientific">Ananas comosus</name>
    <name type="common">Pineapple</name>
    <name type="synonym">Ananas ananas</name>
    <dbReference type="NCBI Taxonomy" id="4615"/>
    <lineage>
        <taxon>Eukaryota</taxon>
        <taxon>Viridiplantae</taxon>
        <taxon>Streptophyta</taxon>
        <taxon>Embryophyta</taxon>
        <taxon>Tracheophyta</taxon>
        <taxon>Spermatophyta</taxon>
        <taxon>Magnoliopsida</taxon>
        <taxon>Liliopsida</taxon>
        <taxon>Poales</taxon>
        <taxon>Bromeliaceae</taxon>
        <taxon>Bromelioideae</taxon>
        <taxon>Ananas</taxon>
    </lineage>
</organism>
<accession>A0A6P5GQ07</accession>
<keyword evidence="9" id="KW-1185">Reference proteome</keyword>
<dbReference type="FunFam" id="4.10.1000.10:FF:000008">
    <property type="entry name" value="zinc finger CCCH domain-containing protein 3"/>
    <property type="match status" value="1"/>
</dbReference>
<evidence type="ECO:0000256" key="7">
    <source>
        <dbReference type="SAM" id="MobiDB-lite"/>
    </source>
</evidence>
<dbReference type="Proteomes" id="UP000515123">
    <property type="component" value="Linkage group 19"/>
</dbReference>
<feature type="domain" description="C3H1-type" evidence="8">
    <location>
        <begin position="1400"/>
        <end position="1429"/>
    </location>
</feature>
<gene>
    <name evidence="10" type="primary">LOC109725190</name>
</gene>
<dbReference type="FunFam" id="4.10.1000.10:FF:000022">
    <property type="entry name" value="Zinc finger CCCH domain-containing protein 7"/>
    <property type="match status" value="1"/>
</dbReference>
<feature type="region of interest" description="Disordered" evidence="7">
    <location>
        <begin position="1319"/>
        <end position="1352"/>
    </location>
</feature>
<feature type="compositionally biased region" description="Pro residues" evidence="7">
    <location>
        <begin position="111"/>
        <end position="124"/>
    </location>
</feature>
<keyword evidence="2" id="KW-0677">Repeat</keyword>
<feature type="domain" description="C3H1-type" evidence="8">
    <location>
        <begin position="1504"/>
        <end position="1532"/>
    </location>
</feature>
<feature type="compositionally biased region" description="Basic residues" evidence="7">
    <location>
        <begin position="1319"/>
        <end position="1328"/>
    </location>
</feature>
<evidence type="ECO:0000259" key="8">
    <source>
        <dbReference type="PROSITE" id="PS50103"/>
    </source>
</evidence>
<dbReference type="PANTHER" id="PTHR46156">
    <property type="entry name" value="CCCH ZINGC FINGER"/>
    <property type="match status" value="1"/>
</dbReference>
<sequence>MDRHHPVDPPPPPLHHHHHHHHHGGGGGGRSRYEYEPYPPPPPPPPPPPLPHPHPQFLDSNHYSHPHQFLPPPPPPPPPEAAPPLLRHHRHGGDDGRPYFAYQPSHDPFPHHPPPPPPQPPIPRAPDCVPYPREFDHPSPSLRRPAREEVSPREFWGGGGGFERARARLEWEQDERRRLALSYRSGDQYIPESVEAFAFGRKRLRRAQDCEVEEGLGIFYGTARGGEGDVNGWQPHALRPSPPMWSSAHSYNATNHDSEKNVRAVFDARLLENDYFASNKGKRKMPTGGMDAPVSSPWKRPPKKLSALSRIQSGISVWNRIEEKPSASSSPPLPPAQPPQFSPTSFSYENQSEFEGLDLSFKSDALVAKVLVSPSALATSFNKGSPNVRMTKKKVTKAKKVVKKSHKVVFPVVSDSPGSSVKEGTCAKRGISISPIKCLNHSEETEKAVSSSAMPVEVACPKPSSENVKKMPETSESRMEEFRGEANGYFENRIDEEPNAEICEVGFATTAADTEKTIADRSISVVDVTEGGICNKKDSKTNGSKMRIDGESNSQLCKVGFATAVADIEKTAADECTSVVDVVKDSRCNEEDSNADGNPILDIVVDEDTNTNFLDVTNEEVVTVASPNNDTAESSSKVVVLFDNLMDEDYQISKGTNECENAPHRENAFDISVCSSFASGIAKQDITLSAPLTSISSVNYLEDENTESKRQRDETHKLEAGMVMNDFASIEKGKSMISLLEVKDTVMDQDLYAGSFSGEDNSIRMHVKNVTASSDYLMSGDYIADVSNLNVTTISGVEFAHDFPNVQAVLDCVNVEEEQPFSHIADNTGCNSNDNASKLPVKPISNDIVLPSVGFISKEEESMNTGRVMLPHFTLQEEAKLLTREESKTQITLDSKTGGREESNFQDAAVSSSVRKILPSRMSLANSHVNQNVRHRTWHRDNTLSSASSSHGNLQHAAGSSFSKLSPRKFGKLQSSYIRKGNSLIRKSATKLPLPHSSLHLAPNRSTNHAVNKSPNFENRTGYNDNAASSNPSFERPKTPPLPLATKLAICSTDTSEDASQPFSESTFPMSGVEEQVNQIIKSANNSEPSSRTGMVYVKRKSNQLVAAPVPKFDTSSNRSLEKNQFPSLISSDLYYKKKKNQLILNSTPSESQNRKDVLSADSSKSDDHSDSVAPSLSDSQFKKKLDKAPEKTNKVASFSHVWTLSGRQPQKNAITTINHAKILPQLFPWKRTTNWKNSVRNRLPMLSKSSLSLISRNLLVARKRDMIYKRSTDGFSIRKAGVLGIGGSSLKWSRSIERRSKKVNKEATLVVAEVERKKREKRKRQSLHKSEKDKQSCCATGQQPTNSSQTSVVPRRLLIGNHEYVSNGNKLVRDSKKLIRILASEKVRWSLHTVRLRLAKKQQYCQFFTRFGHCSKVGEKCPYIHDPAKVAICTRFLRGMCSNTNCKLTHQVLPERMPDCSYFLQGLCTNTSCPYRHVKVHSNASICDGFLRGYCADGDECRKKHSYVCPLFESNGECPQGSKCKLHHPKRRNKHKRRKTAEVQSNSTGRYFGSTITSIAEPLAISTVENDTEDVGELLFSSGQVADYIGLDVADGEGGTDCNAPRGFEPIHANSDCLDLLPMDNLDAFMKPIRIMRTPS</sequence>
<keyword evidence="4 6" id="KW-0862">Zinc</keyword>
<proteinExistence type="predicted"/>
<feature type="compositionally biased region" description="Pro residues" evidence="7">
    <location>
        <begin position="331"/>
        <end position="341"/>
    </location>
</feature>
<reference evidence="10" key="2">
    <citation type="submission" date="2025-08" db="UniProtKB">
        <authorList>
            <consortium name="RefSeq"/>
        </authorList>
    </citation>
    <scope>IDENTIFICATION</scope>
    <source>
        <tissue evidence="10">Leaf</tissue>
    </source>
</reference>
<feature type="compositionally biased region" description="Basic and acidic residues" evidence="7">
    <location>
        <begin position="467"/>
        <end position="479"/>
    </location>
</feature>
<dbReference type="GeneID" id="109725190"/>
<dbReference type="Gene3D" id="4.10.1000.10">
    <property type="entry name" value="Zinc finger, CCCH-type"/>
    <property type="match status" value="2"/>
</dbReference>
<dbReference type="GO" id="GO:0008270">
    <property type="term" value="F:zinc ion binding"/>
    <property type="evidence" value="ECO:0007669"/>
    <property type="project" value="UniProtKB-KW"/>
</dbReference>
<name>A0A6P5GQ07_ANACO</name>
<evidence type="ECO:0000256" key="5">
    <source>
        <dbReference type="ARBA" id="ARBA00023125"/>
    </source>
</evidence>
<dbReference type="OrthoDB" id="3247158at2759"/>
<dbReference type="GO" id="GO:0005634">
    <property type="term" value="C:nucleus"/>
    <property type="evidence" value="ECO:0007669"/>
    <property type="project" value="UniProtKB-ARBA"/>
</dbReference>
<feature type="region of interest" description="Disordered" evidence="7">
    <location>
        <begin position="1145"/>
        <end position="1190"/>
    </location>
</feature>
<protein>
    <submittedName>
        <fullName evidence="10">Uncharacterized protein LOC109725190</fullName>
    </submittedName>
</protein>
<feature type="compositionally biased region" description="Basic and acidic residues" evidence="7">
    <location>
        <begin position="1153"/>
        <end position="1171"/>
    </location>
</feature>
<feature type="region of interest" description="Disordered" evidence="7">
    <location>
        <begin position="323"/>
        <end position="347"/>
    </location>
</feature>
<dbReference type="GO" id="GO:0003677">
    <property type="term" value="F:DNA binding"/>
    <property type="evidence" value="ECO:0007669"/>
    <property type="project" value="UniProtKB-KW"/>
</dbReference>
<feature type="zinc finger region" description="C3H1-type" evidence="6">
    <location>
        <begin position="1455"/>
        <end position="1481"/>
    </location>
</feature>
<reference evidence="9" key="1">
    <citation type="journal article" date="2015" name="Nat. Genet.">
        <title>The pineapple genome and the evolution of CAM photosynthesis.</title>
        <authorList>
            <person name="Ming R."/>
            <person name="VanBuren R."/>
            <person name="Wai C.M."/>
            <person name="Tang H."/>
            <person name="Schatz M.C."/>
            <person name="Bowers J.E."/>
            <person name="Lyons E."/>
            <person name="Wang M.L."/>
            <person name="Chen J."/>
            <person name="Biggers E."/>
            <person name="Zhang J."/>
            <person name="Huang L."/>
            <person name="Zhang L."/>
            <person name="Miao W."/>
            <person name="Zhang J."/>
            <person name="Ye Z."/>
            <person name="Miao C."/>
            <person name="Lin Z."/>
            <person name="Wang H."/>
            <person name="Zhou H."/>
            <person name="Yim W.C."/>
            <person name="Priest H.D."/>
            <person name="Zheng C."/>
            <person name="Woodhouse M."/>
            <person name="Edger P.P."/>
            <person name="Guyot R."/>
            <person name="Guo H.B."/>
            <person name="Guo H."/>
            <person name="Zheng G."/>
            <person name="Singh R."/>
            <person name="Sharma A."/>
            <person name="Min X."/>
            <person name="Zheng Y."/>
            <person name="Lee H."/>
            <person name="Gurtowski J."/>
            <person name="Sedlazeck F.J."/>
            <person name="Harkess A."/>
            <person name="McKain M.R."/>
            <person name="Liao Z."/>
            <person name="Fang J."/>
            <person name="Liu J."/>
            <person name="Zhang X."/>
            <person name="Zhang Q."/>
            <person name="Hu W."/>
            <person name="Qin Y."/>
            <person name="Wang K."/>
            <person name="Chen L.Y."/>
            <person name="Shirley N."/>
            <person name="Lin Y.R."/>
            <person name="Liu L.Y."/>
            <person name="Hernandez A.G."/>
            <person name="Wright C.L."/>
            <person name="Bulone V."/>
            <person name="Tuskan G.A."/>
            <person name="Heath K."/>
            <person name="Zee F."/>
            <person name="Moore P.H."/>
            <person name="Sunkar R."/>
            <person name="Leebens-Mack J.H."/>
            <person name="Mockler T."/>
            <person name="Bennetzen J.L."/>
            <person name="Freeling M."/>
            <person name="Sankoff D."/>
            <person name="Paterson A.H."/>
            <person name="Zhu X."/>
            <person name="Yang X."/>
            <person name="Smith J.A."/>
            <person name="Cushman J.C."/>
            <person name="Paull R.E."/>
            <person name="Yu Q."/>
        </authorList>
    </citation>
    <scope>NUCLEOTIDE SEQUENCE [LARGE SCALE GENOMIC DNA]</scope>
    <source>
        <strain evidence="9">cv. F153</strain>
    </source>
</reference>
<evidence type="ECO:0000256" key="4">
    <source>
        <dbReference type="ARBA" id="ARBA00022833"/>
    </source>
</evidence>
<feature type="zinc finger region" description="C3H1-type" evidence="6">
    <location>
        <begin position="1504"/>
        <end position="1532"/>
    </location>
</feature>
<feature type="region of interest" description="Disordered" evidence="7">
    <location>
        <begin position="888"/>
        <end position="908"/>
    </location>
</feature>
<feature type="zinc finger region" description="C3H1-type" evidence="6">
    <location>
        <begin position="1400"/>
        <end position="1429"/>
    </location>
</feature>
<dbReference type="PANTHER" id="PTHR46156:SF1">
    <property type="entry name" value="ZINC FINGER CCCH DOMAIN-CONTAINING PROTEIN 3"/>
    <property type="match status" value="1"/>
</dbReference>
<feature type="compositionally biased region" description="Basic and acidic residues" evidence="7">
    <location>
        <begin position="1181"/>
        <end position="1190"/>
    </location>
</feature>
<feature type="compositionally biased region" description="Basic residues" evidence="7">
    <location>
        <begin position="14"/>
        <end position="24"/>
    </location>
</feature>
<evidence type="ECO:0000256" key="1">
    <source>
        <dbReference type="ARBA" id="ARBA00022723"/>
    </source>
</evidence>
<keyword evidence="5" id="KW-0238">DNA-binding</keyword>
<feature type="region of interest" description="Disordered" evidence="7">
    <location>
        <begin position="995"/>
        <end position="1042"/>
    </location>
</feature>
<feature type="region of interest" description="Disordered" evidence="7">
    <location>
        <begin position="1"/>
        <end position="155"/>
    </location>
</feature>
<feature type="region of interest" description="Disordered" evidence="7">
    <location>
        <begin position="279"/>
        <end position="305"/>
    </location>
</feature>
<evidence type="ECO:0000256" key="3">
    <source>
        <dbReference type="ARBA" id="ARBA00022771"/>
    </source>
</evidence>
<feature type="domain" description="C3H1-type" evidence="8">
    <location>
        <begin position="1455"/>
        <end position="1481"/>
    </location>
</feature>
<feature type="region of interest" description="Disordered" evidence="7">
    <location>
        <begin position="942"/>
        <end position="965"/>
    </location>
</feature>
<keyword evidence="3 6" id="KW-0863">Zinc-finger</keyword>
<evidence type="ECO:0000256" key="2">
    <source>
        <dbReference type="ARBA" id="ARBA00022737"/>
    </source>
</evidence>
<feature type="compositionally biased region" description="Polar residues" evidence="7">
    <location>
        <begin position="943"/>
        <end position="964"/>
    </location>
</feature>
<dbReference type="PROSITE" id="PS50103">
    <property type="entry name" value="ZF_C3H1"/>
    <property type="match status" value="3"/>
</dbReference>
<feature type="compositionally biased region" description="Pro residues" evidence="7">
    <location>
        <begin position="69"/>
        <end position="82"/>
    </location>
</feature>
<feature type="region of interest" description="Disordered" evidence="7">
    <location>
        <begin position="456"/>
        <end position="479"/>
    </location>
</feature>
<dbReference type="SMART" id="SM00356">
    <property type="entry name" value="ZnF_C3H1"/>
    <property type="match status" value="5"/>
</dbReference>
<feature type="compositionally biased region" description="Polar residues" evidence="7">
    <location>
        <begin position="1004"/>
        <end position="1033"/>
    </location>
</feature>
<dbReference type="InterPro" id="IPR000571">
    <property type="entry name" value="Znf_CCCH"/>
</dbReference>
<evidence type="ECO:0000313" key="9">
    <source>
        <dbReference type="Proteomes" id="UP000515123"/>
    </source>
</evidence>
<keyword evidence="1 6" id="KW-0479">Metal-binding</keyword>
<feature type="compositionally biased region" description="Pro residues" evidence="7">
    <location>
        <begin position="37"/>
        <end position="54"/>
    </location>
</feature>
<feature type="compositionally biased region" description="Polar residues" evidence="7">
    <location>
        <begin position="1338"/>
        <end position="1352"/>
    </location>
</feature>
<evidence type="ECO:0000256" key="6">
    <source>
        <dbReference type="PROSITE-ProRule" id="PRU00723"/>
    </source>
</evidence>
<evidence type="ECO:0000313" key="10">
    <source>
        <dbReference type="RefSeq" id="XP_020109877.1"/>
    </source>
</evidence>
<dbReference type="RefSeq" id="XP_020109877.1">
    <property type="nucleotide sequence ID" value="XM_020254288.1"/>
</dbReference>